<dbReference type="PRINTS" id="PR00111">
    <property type="entry name" value="ABHYDROLASE"/>
</dbReference>
<dbReference type="GO" id="GO:0005829">
    <property type="term" value="C:cytosol"/>
    <property type="evidence" value="ECO:0007669"/>
    <property type="project" value="TreeGrafter"/>
</dbReference>
<dbReference type="PANTHER" id="PTHR30137:SF8">
    <property type="entry name" value="BLR5498 PROTEIN"/>
    <property type="match status" value="1"/>
</dbReference>
<name>A0A098BI07_9NOCA</name>
<feature type="domain" description="Luciferase-like" evidence="3">
    <location>
        <begin position="1"/>
        <end position="317"/>
    </location>
</feature>
<gene>
    <name evidence="5" type="ORF">RHRU231_230184</name>
</gene>
<dbReference type="PANTHER" id="PTHR30137">
    <property type="entry name" value="LUCIFERASE-LIKE MONOOXYGENASE"/>
    <property type="match status" value="1"/>
</dbReference>
<dbReference type="SUPFAM" id="SSF51679">
    <property type="entry name" value="Bacterial luciferase-like"/>
    <property type="match status" value="1"/>
</dbReference>
<dbReference type="Gene3D" id="3.20.20.30">
    <property type="entry name" value="Luciferase-like domain"/>
    <property type="match status" value="1"/>
</dbReference>
<dbReference type="Pfam" id="PF00561">
    <property type="entry name" value="Abhydrolase_1"/>
    <property type="match status" value="1"/>
</dbReference>
<dbReference type="eggNOG" id="COG2141">
    <property type="taxonomic scope" value="Bacteria"/>
</dbReference>
<dbReference type="Pfam" id="PF00296">
    <property type="entry name" value="Bac_luciferase"/>
    <property type="match status" value="1"/>
</dbReference>
<evidence type="ECO:0000259" key="4">
    <source>
        <dbReference type="Pfam" id="PF00561"/>
    </source>
</evidence>
<dbReference type="GO" id="GO:0004497">
    <property type="term" value="F:monooxygenase activity"/>
    <property type="evidence" value="ECO:0007669"/>
    <property type="project" value="UniProtKB-KW"/>
</dbReference>
<dbReference type="InterPro" id="IPR036661">
    <property type="entry name" value="Luciferase-like_sf"/>
</dbReference>
<dbReference type="InterPro" id="IPR011251">
    <property type="entry name" value="Luciferase-like_dom"/>
</dbReference>
<dbReference type="AlphaFoldDB" id="A0A098BI07"/>
<dbReference type="EMBL" id="CCSD01000032">
    <property type="protein sequence ID" value="CDZ87356.1"/>
    <property type="molecule type" value="Genomic_DNA"/>
</dbReference>
<dbReference type="GO" id="GO:0016705">
    <property type="term" value="F:oxidoreductase activity, acting on paired donors, with incorporation or reduction of molecular oxygen"/>
    <property type="evidence" value="ECO:0007669"/>
    <property type="project" value="InterPro"/>
</dbReference>
<organism evidence="5 6">
    <name type="scientific">Rhodococcus ruber</name>
    <dbReference type="NCBI Taxonomy" id="1830"/>
    <lineage>
        <taxon>Bacteria</taxon>
        <taxon>Bacillati</taxon>
        <taxon>Actinomycetota</taxon>
        <taxon>Actinomycetes</taxon>
        <taxon>Mycobacteriales</taxon>
        <taxon>Nocardiaceae</taxon>
        <taxon>Rhodococcus</taxon>
    </lineage>
</organism>
<evidence type="ECO:0000256" key="1">
    <source>
        <dbReference type="ARBA" id="ARBA00023002"/>
    </source>
</evidence>
<keyword evidence="1" id="KW-0560">Oxidoreductase</keyword>
<dbReference type="eggNOG" id="COG2267">
    <property type="taxonomic scope" value="Bacteria"/>
</dbReference>
<keyword evidence="2 5" id="KW-0503">Monooxygenase</keyword>
<protein>
    <submittedName>
        <fullName evidence="5">Luciferase-like monooxygenase (Modular protein)</fullName>
    </submittedName>
</protein>
<dbReference type="InterPro" id="IPR029058">
    <property type="entry name" value="AB_hydrolase_fold"/>
</dbReference>
<evidence type="ECO:0000259" key="3">
    <source>
        <dbReference type="Pfam" id="PF00296"/>
    </source>
</evidence>
<evidence type="ECO:0000256" key="2">
    <source>
        <dbReference type="ARBA" id="ARBA00023033"/>
    </source>
</evidence>
<reference evidence="5 6" key="1">
    <citation type="journal article" date="2014" name="Genome Announc.">
        <title>Draft Genome Sequence of Propane- and Butane-Oxidizing Actinobacterium Rhodococcus ruber IEGM 231.</title>
        <authorList>
            <person name="Ivshina I.B."/>
            <person name="Kuyukina M.S."/>
            <person name="Krivoruchko A.V."/>
            <person name="Barbe V."/>
            <person name="Fischer C."/>
        </authorList>
    </citation>
    <scope>NUCLEOTIDE SEQUENCE [LARGE SCALE GENOMIC DNA]</scope>
</reference>
<accession>A0A098BI07</accession>
<feature type="domain" description="AB hydrolase-1" evidence="4">
    <location>
        <begin position="411"/>
        <end position="640"/>
    </location>
</feature>
<proteinExistence type="predicted"/>
<dbReference type="Proteomes" id="UP000042997">
    <property type="component" value="Unassembled WGS sequence"/>
</dbReference>
<dbReference type="InterPro" id="IPR050766">
    <property type="entry name" value="Bact_Lucif_Oxidored"/>
</dbReference>
<dbReference type="Gene3D" id="3.40.50.1820">
    <property type="entry name" value="alpha/beta hydrolase"/>
    <property type="match status" value="1"/>
</dbReference>
<dbReference type="SUPFAM" id="SSF53474">
    <property type="entry name" value="alpha/beta-Hydrolases"/>
    <property type="match status" value="1"/>
</dbReference>
<dbReference type="InterPro" id="IPR000073">
    <property type="entry name" value="AB_hydrolase_1"/>
</dbReference>
<evidence type="ECO:0000313" key="5">
    <source>
        <dbReference type="EMBL" id="CDZ87356.1"/>
    </source>
</evidence>
<sequence length="654" mass="71631">MKFGIFYVLECPDRDFSRAYREMLEQIAYAEQLGFDEVWLAEHHGSDYGSMPSPQVAAAAIAARTERMRIGIAVSNLTFDWPVRIAEDYAMVDVISGGRLDFGVGRGYQPDEFHNMGVADLQGESREVFVEALEIVRGLWSKKPGEPFSYHGKHFDLDKVDCRPTPVQRPTPPIYIASISPETLDLAADQGYNMLVTPTLMTMPELNAFVVDAKRRLRDLGRDVLSLDFPMNWQIHLADTEDVAVENARDALTWYFDAALAAVPQGPDVPATYERYAELVAAADEAGGMTVEGLRDGGVVYVGDPDGLTRQLESLHDETGLQHLICWMRFGGLAHEKVMRSLELFAEHVMPRFRDRPAVVPRALRPDPATPLLSHPLDPTSPLAQEDIMGYLPVENDRRIYFEHHRGEGRPIVLIHGWGATARAWDTTLPALRANGNEVVTLDLRCCGRSDKDFDDVSIAALAADVVALVEHLDLDRPVINGWSLGGAVATAAAAQLGERASALVLTGGASPRYTATDDWPHGGTVADVEGVLAGAAANRAETFRGVAAAVCAQDPGEAVLESIWDMFMSMGPRGDDSLRDLATIDLRKEIAALEVPILLLHGRLDAFVPFSGAEAVPALNDRAEVVEFPSSGHAPFLEERDRYLAALTGFLNR</sequence>
<dbReference type="OrthoDB" id="5241801at2"/>
<evidence type="ECO:0000313" key="6">
    <source>
        <dbReference type="Proteomes" id="UP000042997"/>
    </source>
</evidence>
<dbReference type="RefSeq" id="WP_082061212.1">
    <property type="nucleotide sequence ID" value="NZ_JAJNCM010000020.1"/>
</dbReference>